<reference evidence="1 2" key="1">
    <citation type="submission" date="2023-08" db="EMBL/GenBank/DDBJ databases">
        <title>A Necator americanus chromosomal reference genome.</title>
        <authorList>
            <person name="Ilik V."/>
            <person name="Petrzelkova K.J."/>
            <person name="Pardy F."/>
            <person name="Fuh T."/>
            <person name="Niatou-Singa F.S."/>
            <person name="Gouil Q."/>
            <person name="Baker L."/>
            <person name="Ritchie M.E."/>
            <person name="Jex A.R."/>
            <person name="Gazzola D."/>
            <person name="Li H."/>
            <person name="Toshio Fujiwara R."/>
            <person name="Zhan B."/>
            <person name="Aroian R.V."/>
            <person name="Pafco B."/>
            <person name="Schwarz E.M."/>
        </authorList>
    </citation>
    <scope>NUCLEOTIDE SEQUENCE [LARGE SCALE GENOMIC DNA]</scope>
    <source>
        <strain evidence="1 2">Aroian</strain>
        <tissue evidence="1">Whole animal</tissue>
    </source>
</reference>
<sequence length="87" mass="9808">MMNMNGLYNIFTTVPGKQKSFKTRKRRLSPKTLELIRQRGVAQAVGNQELTSELAKFCREVTKEDHEKRGAEVLAEAAEAGQSIRQS</sequence>
<organism evidence="1 2">
    <name type="scientific">Necator americanus</name>
    <name type="common">Human hookworm</name>
    <dbReference type="NCBI Taxonomy" id="51031"/>
    <lineage>
        <taxon>Eukaryota</taxon>
        <taxon>Metazoa</taxon>
        <taxon>Ecdysozoa</taxon>
        <taxon>Nematoda</taxon>
        <taxon>Chromadorea</taxon>
        <taxon>Rhabditida</taxon>
        <taxon>Rhabditina</taxon>
        <taxon>Rhabditomorpha</taxon>
        <taxon>Strongyloidea</taxon>
        <taxon>Ancylostomatidae</taxon>
        <taxon>Bunostominae</taxon>
        <taxon>Necator</taxon>
    </lineage>
</organism>
<dbReference type="Proteomes" id="UP001303046">
    <property type="component" value="Unassembled WGS sequence"/>
</dbReference>
<gene>
    <name evidence="1" type="primary">Necator_chrX.g22699</name>
    <name evidence="1" type="ORF">RB195_022536</name>
</gene>
<dbReference type="EMBL" id="JAVFWL010000006">
    <property type="protein sequence ID" value="KAK6761501.1"/>
    <property type="molecule type" value="Genomic_DNA"/>
</dbReference>
<comment type="caution">
    <text evidence="1">The sequence shown here is derived from an EMBL/GenBank/DDBJ whole genome shotgun (WGS) entry which is preliminary data.</text>
</comment>
<name>A0ABR1EI83_NECAM</name>
<evidence type="ECO:0000313" key="2">
    <source>
        <dbReference type="Proteomes" id="UP001303046"/>
    </source>
</evidence>
<evidence type="ECO:0000313" key="1">
    <source>
        <dbReference type="EMBL" id="KAK6761501.1"/>
    </source>
</evidence>
<keyword evidence="2" id="KW-1185">Reference proteome</keyword>
<accession>A0ABR1EI83</accession>
<protein>
    <submittedName>
        <fullName evidence="1">Uncharacterized protein</fullName>
    </submittedName>
</protein>
<proteinExistence type="predicted"/>